<dbReference type="SUPFAM" id="SSF52317">
    <property type="entry name" value="Class I glutamine amidotransferase-like"/>
    <property type="match status" value="1"/>
</dbReference>
<keyword evidence="2" id="KW-1185">Reference proteome</keyword>
<protein>
    <submittedName>
        <fullName evidence="1">Uncharacterized protein</fullName>
    </submittedName>
</protein>
<name>A0A934QDU7_9MICO</name>
<dbReference type="EMBL" id="JAEHOI010000004">
    <property type="protein sequence ID" value="MBK0421422.1"/>
    <property type="molecule type" value="Genomic_DNA"/>
</dbReference>
<dbReference type="AlphaFoldDB" id="A0A934QDU7"/>
<reference evidence="1" key="1">
    <citation type="submission" date="2020-12" db="EMBL/GenBank/DDBJ databases">
        <title>Leucobacter sp. CAS2, isolated from Chromium sludge.</title>
        <authorList>
            <person name="Xu Z."/>
        </authorList>
    </citation>
    <scope>NUCLEOTIDE SEQUENCE</scope>
    <source>
        <strain evidence="1">CSA2</strain>
    </source>
</reference>
<comment type="caution">
    <text evidence="1">The sequence shown here is derived from an EMBL/GenBank/DDBJ whole genome shotgun (WGS) entry which is preliminary data.</text>
</comment>
<evidence type="ECO:0000313" key="2">
    <source>
        <dbReference type="Proteomes" id="UP000618733"/>
    </source>
</evidence>
<dbReference type="RefSeq" id="WP_200131636.1">
    <property type="nucleotide sequence ID" value="NZ_JAEHOI010000004.1"/>
</dbReference>
<sequence length="224" mass="24849">MNTEARSPRMPRIALAHTGTSSQLATLRDPALAPYRIADAYLPTLEPGALDEVDVLIVADRSHPERLREHAADFLAVAERGGVLVVFGENQVQDWLPGVLWHAVPTNFWWWRTGEDHGMRQRSPLDPIWPYFSDRAVIWHHHGALTPPSGAVPLIDLEYNGEHVGVTAYVDRESTQGIVFATTMDPCFHHGAGFMPGATQLLYQTLRWAEDEATARITSGTLPG</sequence>
<dbReference type="InterPro" id="IPR029062">
    <property type="entry name" value="Class_I_gatase-like"/>
</dbReference>
<dbReference type="Proteomes" id="UP000618733">
    <property type="component" value="Unassembled WGS sequence"/>
</dbReference>
<accession>A0A934QDU7</accession>
<gene>
    <name evidence="1" type="ORF">JD292_04960</name>
</gene>
<evidence type="ECO:0000313" key="1">
    <source>
        <dbReference type="EMBL" id="MBK0421422.1"/>
    </source>
</evidence>
<organism evidence="1 2">
    <name type="scientific">Leucobacter edaphi</name>
    <dbReference type="NCBI Taxonomy" id="2796472"/>
    <lineage>
        <taxon>Bacteria</taxon>
        <taxon>Bacillati</taxon>
        <taxon>Actinomycetota</taxon>
        <taxon>Actinomycetes</taxon>
        <taxon>Micrococcales</taxon>
        <taxon>Microbacteriaceae</taxon>
        <taxon>Leucobacter</taxon>
    </lineage>
</organism>
<proteinExistence type="predicted"/>